<dbReference type="SUPFAM" id="SSF46689">
    <property type="entry name" value="Homeodomain-like"/>
    <property type="match status" value="1"/>
</dbReference>
<dbReference type="PANTHER" id="PTHR47506:SF1">
    <property type="entry name" value="HTH-TYPE TRANSCRIPTIONAL REGULATOR YJDC"/>
    <property type="match status" value="1"/>
</dbReference>
<dbReference type="PANTHER" id="PTHR47506">
    <property type="entry name" value="TRANSCRIPTIONAL REGULATORY PROTEIN"/>
    <property type="match status" value="1"/>
</dbReference>
<dbReference type="EMBL" id="CP099489">
    <property type="protein sequence ID" value="USQ81742.1"/>
    <property type="molecule type" value="Genomic_DNA"/>
</dbReference>
<organism evidence="7 8">
    <name type="scientific">Ornithinimicrobium faecis</name>
    <dbReference type="NCBI Taxonomy" id="2934158"/>
    <lineage>
        <taxon>Bacteria</taxon>
        <taxon>Bacillati</taxon>
        <taxon>Actinomycetota</taxon>
        <taxon>Actinomycetes</taxon>
        <taxon>Micrococcales</taxon>
        <taxon>Ornithinimicrobiaceae</taxon>
        <taxon>Ornithinimicrobium</taxon>
    </lineage>
</organism>
<keyword evidence="4" id="KW-0804">Transcription</keyword>
<dbReference type="Gene3D" id="1.10.357.10">
    <property type="entry name" value="Tetracycline Repressor, domain 2"/>
    <property type="match status" value="1"/>
</dbReference>
<dbReference type="Pfam" id="PF13977">
    <property type="entry name" value="TetR_C_6"/>
    <property type="match status" value="1"/>
</dbReference>
<dbReference type="InterPro" id="IPR036271">
    <property type="entry name" value="Tet_transcr_reg_TetR-rel_C_sf"/>
</dbReference>
<gene>
    <name evidence="7" type="ORF">NF556_08885</name>
</gene>
<dbReference type="RefSeq" id="WP_252595278.1">
    <property type="nucleotide sequence ID" value="NZ_CP099489.1"/>
</dbReference>
<keyword evidence="3 5" id="KW-0238">DNA-binding</keyword>
<keyword evidence="8" id="KW-1185">Reference proteome</keyword>
<evidence type="ECO:0000256" key="1">
    <source>
        <dbReference type="ARBA" id="ARBA00022491"/>
    </source>
</evidence>
<reference evidence="7" key="1">
    <citation type="submission" date="2022-06" db="EMBL/GenBank/DDBJ databases">
        <title>Ornithinimicrobium HY1793.</title>
        <authorList>
            <person name="Huang Y."/>
        </authorList>
    </citation>
    <scope>NUCLEOTIDE SEQUENCE</scope>
    <source>
        <strain evidence="7">HY1793</strain>
    </source>
</reference>
<dbReference type="InterPro" id="IPR009057">
    <property type="entry name" value="Homeodomain-like_sf"/>
</dbReference>
<feature type="DNA-binding region" description="H-T-H motif" evidence="5">
    <location>
        <begin position="33"/>
        <end position="52"/>
    </location>
</feature>
<evidence type="ECO:0000313" key="7">
    <source>
        <dbReference type="EMBL" id="USQ81742.1"/>
    </source>
</evidence>
<dbReference type="InterPro" id="IPR023772">
    <property type="entry name" value="DNA-bd_HTH_TetR-type_CS"/>
</dbReference>
<accession>A0ABY4YYA9</accession>
<dbReference type="Proteomes" id="UP001056455">
    <property type="component" value="Chromosome"/>
</dbReference>
<keyword evidence="1" id="KW-0678">Repressor</keyword>
<evidence type="ECO:0000313" key="8">
    <source>
        <dbReference type="Proteomes" id="UP001056455"/>
    </source>
</evidence>
<dbReference type="Pfam" id="PF00440">
    <property type="entry name" value="TetR_N"/>
    <property type="match status" value="1"/>
</dbReference>
<feature type="domain" description="HTH tetR-type" evidence="6">
    <location>
        <begin position="10"/>
        <end position="70"/>
    </location>
</feature>
<dbReference type="PROSITE" id="PS50977">
    <property type="entry name" value="HTH_TETR_2"/>
    <property type="match status" value="1"/>
</dbReference>
<evidence type="ECO:0000256" key="5">
    <source>
        <dbReference type="PROSITE-ProRule" id="PRU00335"/>
    </source>
</evidence>
<protein>
    <submittedName>
        <fullName evidence="7">TetR/AcrR family transcriptional regulator</fullName>
    </submittedName>
</protein>
<evidence type="ECO:0000256" key="2">
    <source>
        <dbReference type="ARBA" id="ARBA00023015"/>
    </source>
</evidence>
<dbReference type="PROSITE" id="PS01081">
    <property type="entry name" value="HTH_TETR_1"/>
    <property type="match status" value="1"/>
</dbReference>
<proteinExistence type="predicted"/>
<sequence length="201" mass="21800">MPKVTDEHREQRREQILMAAMICVAEEGFHKTTMAHVIAGSGLSAGAVYGYFSSKDELILAIADRSLSYLDQAIDEVQARDPVPSPVEVTRLLTSMIVERAEAAPVDLTRVVVSAWAEAVRNEDVRHAVASRIDLLRSKLADVIIAQQSAGHIDAGADPEMVAKSLFGVMPGFVLQRLITRDVTPADYAAGYASLRRPSGD</sequence>
<evidence type="ECO:0000259" key="6">
    <source>
        <dbReference type="PROSITE" id="PS50977"/>
    </source>
</evidence>
<dbReference type="InterPro" id="IPR039538">
    <property type="entry name" value="BetI_C"/>
</dbReference>
<dbReference type="SUPFAM" id="SSF48498">
    <property type="entry name" value="Tetracyclin repressor-like, C-terminal domain"/>
    <property type="match status" value="1"/>
</dbReference>
<name>A0ABY4YYA9_9MICO</name>
<evidence type="ECO:0000256" key="3">
    <source>
        <dbReference type="ARBA" id="ARBA00023125"/>
    </source>
</evidence>
<dbReference type="PRINTS" id="PR00455">
    <property type="entry name" value="HTHTETR"/>
</dbReference>
<dbReference type="InterPro" id="IPR001647">
    <property type="entry name" value="HTH_TetR"/>
</dbReference>
<keyword evidence="2" id="KW-0805">Transcription regulation</keyword>
<evidence type="ECO:0000256" key="4">
    <source>
        <dbReference type="ARBA" id="ARBA00023163"/>
    </source>
</evidence>